<keyword evidence="3" id="KW-1185">Reference proteome</keyword>
<feature type="compositionally biased region" description="Polar residues" evidence="1">
    <location>
        <begin position="136"/>
        <end position="145"/>
    </location>
</feature>
<evidence type="ECO:0000256" key="1">
    <source>
        <dbReference type="SAM" id="MobiDB-lite"/>
    </source>
</evidence>
<reference evidence="2" key="1">
    <citation type="journal article" date="2018" name="Genome Biol. Evol.">
        <title>Genomics and development of Lentinus tigrinus, a white-rot wood-decaying mushroom with dimorphic fruiting bodies.</title>
        <authorList>
            <person name="Wu B."/>
            <person name="Xu Z."/>
            <person name="Knudson A."/>
            <person name="Carlson A."/>
            <person name="Chen N."/>
            <person name="Kovaka S."/>
            <person name="LaButti K."/>
            <person name="Lipzen A."/>
            <person name="Pennachio C."/>
            <person name="Riley R."/>
            <person name="Schakwitz W."/>
            <person name="Umezawa K."/>
            <person name="Ohm R.A."/>
            <person name="Grigoriev I.V."/>
            <person name="Nagy L.G."/>
            <person name="Gibbons J."/>
            <person name="Hibbett D."/>
        </authorList>
    </citation>
    <scope>NUCLEOTIDE SEQUENCE [LARGE SCALE GENOMIC DNA]</scope>
    <source>
        <strain evidence="2">ALCF2SS1-6</strain>
    </source>
</reference>
<feature type="compositionally biased region" description="Basic and acidic residues" evidence="1">
    <location>
        <begin position="59"/>
        <end position="71"/>
    </location>
</feature>
<dbReference type="Proteomes" id="UP000313359">
    <property type="component" value="Unassembled WGS sequence"/>
</dbReference>
<feature type="compositionally biased region" description="Polar residues" evidence="1">
    <location>
        <begin position="212"/>
        <end position="224"/>
    </location>
</feature>
<feature type="compositionally biased region" description="Basic residues" evidence="1">
    <location>
        <begin position="281"/>
        <end position="300"/>
    </location>
</feature>
<name>A0A5C2SJJ2_9APHY</name>
<feature type="region of interest" description="Disordered" evidence="1">
    <location>
        <begin position="1"/>
        <end position="103"/>
    </location>
</feature>
<accession>A0A5C2SJJ2</accession>
<gene>
    <name evidence="2" type="ORF">L227DRAFT_584490</name>
</gene>
<feature type="compositionally biased region" description="Low complexity" evidence="1">
    <location>
        <begin position="1"/>
        <end position="17"/>
    </location>
</feature>
<dbReference type="OrthoDB" id="3253810at2759"/>
<evidence type="ECO:0000313" key="3">
    <source>
        <dbReference type="Proteomes" id="UP000313359"/>
    </source>
</evidence>
<dbReference type="EMBL" id="ML122256">
    <property type="protein sequence ID" value="RPD63339.1"/>
    <property type="molecule type" value="Genomic_DNA"/>
</dbReference>
<proteinExistence type="predicted"/>
<dbReference type="AlphaFoldDB" id="A0A5C2SJJ2"/>
<organism evidence="2 3">
    <name type="scientific">Lentinus tigrinus ALCF2SS1-6</name>
    <dbReference type="NCBI Taxonomy" id="1328759"/>
    <lineage>
        <taxon>Eukaryota</taxon>
        <taxon>Fungi</taxon>
        <taxon>Dikarya</taxon>
        <taxon>Basidiomycota</taxon>
        <taxon>Agaricomycotina</taxon>
        <taxon>Agaricomycetes</taxon>
        <taxon>Polyporales</taxon>
        <taxon>Polyporaceae</taxon>
        <taxon>Lentinus</taxon>
    </lineage>
</organism>
<sequence length="300" mass="32398">MTRSSSPTASSSTVSDRSPPPLNAHHPPTKTMLPPSTTNFSPIPTSARPRRPLSPTSLRDVDIPLEHERAFARGKFPAPPTGHELMALFPPAPPFLPPGPTSGFFEREERKYFAQAGKEIVRLRLEVDTLARAPSSGPSLGGATTSASSMPPPPVPGPSSAVSPREHHPRAHSLPQPGHQHPHPHPHAHQHQHQHQHPHPGPPHHDRAPPTSHGQPQGPPLTTSPRTHVPPTSFPPPPQTSGPAHPGYPVSRPPEHDRAPPGGGAEAMVVEDDDDDAWRRPTPHNARRRAGKHTRRVIVK</sequence>
<feature type="compositionally biased region" description="Basic residues" evidence="1">
    <location>
        <begin position="180"/>
        <end position="198"/>
    </location>
</feature>
<evidence type="ECO:0000313" key="2">
    <source>
        <dbReference type="EMBL" id="RPD63339.1"/>
    </source>
</evidence>
<protein>
    <submittedName>
        <fullName evidence="2">Uncharacterized protein</fullName>
    </submittedName>
</protein>
<feature type="region of interest" description="Disordered" evidence="1">
    <location>
        <begin position="131"/>
        <end position="300"/>
    </location>
</feature>
<dbReference type="STRING" id="1328759.A0A5C2SJJ2"/>
<feature type="compositionally biased region" description="Polar residues" evidence="1">
    <location>
        <begin position="34"/>
        <end position="43"/>
    </location>
</feature>
<feature type="compositionally biased region" description="Pro residues" evidence="1">
    <location>
        <begin position="90"/>
        <end position="100"/>
    </location>
</feature>